<dbReference type="PANTHER" id="PTHR47926">
    <property type="entry name" value="PENTATRICOPEPTIDE REPEAT-CONTAINING PROTEIN"/>
    <property type="match status" value="1"/>
</dbReference>
<dbReference type="FunFam" id="1.25.40.10:FF:000436">
    <property type="entry name" value="Pentatricopeptide repeat-containing protein At5g39350 family"/>
    <property type="match status" value="1"/>
</dbReference>
<keyword evidence="4" id="KW-1185">Reference proteome</keyword>
<feature type="chain" id="PRO_5010571496" evidence="3">
    <location>
        <begin position="26"/>
        <end position="639"/>
    </location>
</feature>
<feature type="signal peptide" evidence="3">
    <location>
        <begin position="1"/>
        <end position="25"/>
    </location>
</feature>
<gene>
    <name evidence="5" type="primary">LOC104602873</name>
</gene>
<evidence type="ECO:0000256" key="3">
    <source>
        <dbReference type="SAM" id="SignalP"/>
    </source>
</evidence>
<dbReference type="InterPro" id="IPR011990">
    <property type="entry name" value="TPR-like_helical_dom_sf"/>
</dbReference>
<dbReference type="GO" id="GO:0009451">
    <property type="term" value="P:RNA modification"/>
    <property type="evidence" value="ECO:0000318"/>
    <property type="project" value="GO_Central"/>
</dbReference>
<feature type="repeat" description="PPR" evidence="2">
    <location>
        <begin position="552"/>
        <end position="586"/>
    </location>
</feature>
<dbReference type="GO" id="GO:0003723">
    <property type="term" value="F:RNA binding"/>
    <property type="evidence" value="ECO:0000318"/>
    <property type="project" value="GO_Central"/>
</dbReference>
<evidence type="ECO:0000313" key="5">
    <source>
        <dbReference type="RefSeq" id="XP_010265036.2"/>
    </source>
</evidence>
<dbReference type="Pfam" id="PF13041">
    <property type="entry name" value="PPR_2"/>
    <property type="match status" value="3"/>
</dbReference>
<dbReference type="Proteomes" id="UP000189703">
    <property type="component" value="Unplaced"/>
</dbReference>
<dbReference type="RefSeq" id="XP_010265036.2">
    <property type="nucleotide sequence ID" value="XM_010266734.2"/>
</dbReference>
<evidence type="ECO:0000256" key="2">
    <source>
        <dbReference type="PROSITE-ProRule" id="PRU00708"/>
    </source>
</evidence>
<dbReference type="FunFam" id="1.25.40.10:FF:000996">
    <property type="entry name" value="Small kernel1"/>
    <property type="match status" value="1"/>
</dbReference>
<feature type="repeat" description="PPR" evidence="2">
    <location>
        <begin position="312"/>
        <end position="347"/>
    </location>
</feature>
<feature type="repeat" description="PPR" evidence="2">
    <location>
        <begin position="104"/>
        <end position="138"/>
    </location>
</feature>
<dbReference type="Pfam" id="PF13812">
    <property type="entry name" value="PPR_3"/>
    <property type="match status" value="1"/>
</dbReference>
<name>A0A1U8AQQ8_NELNU</name>
<keyword evidence="1" id="KW-0677">Repeat</keyword>
<protein>
    <submittedName>
        <fullName evidence="5">Pentatricopeptide repeat-containing protein At3g12770-like</fullName>
    </submittedName>
</protein>
<dbReference type="NCBIfam" id="TIGR00756">
    <property type="entry name" value="PPR"/>
    <property type="match status" value="4"/>
</dbReference>
<dbReference type="OMA" id="HSFYVAD"/>
<dbReference type="Pfam" id="PF01535">
    <property type="entry name" value="PPR"/>
    <property type="match status" value="2"/>
</dbReference>
<dbReference type="Gene3D" id="1.25.40.10">
    <property type="entry name" value="Tetratricopeptide repeat domain"/>
    <property type="match status" value="4"/>
</dbReference>
<dbReference type="InterPro" id="IPR046960">
    <property type="entry name" value="PPR_At4g14850-like_plant"/>
</dbReference>
<dbReference type="InParanoid" id="A0A1U8AQQ8"/>
<dbReference type="OrthoDB" id="879807at2759"/>
<accession>A0A1U8AQQ8</accession>
<feature type="repeat" description="PPR" evidence="2">
    <location>
        <begin position="174"/>
        <end position="204"/>
    </location>
</feature>
<dbReference type="AlphaFoldDB" id="A0A1U8AQQ8"/>
<sequence length="639" mass="71338">MHPSSLPCRFFFFFVFSAKIKNARAFSRFCESVTVLDPSHQLLHLLQLAVDHNSLKLTQQTHGRIYSRGFDQNAFVATKLISSYSTCGVPADSRLVFESVREKNVFLWNSLISGYVKNGIFEEAFHIFNRMRRDDEMPDNYTVATLSKISGELGHSEIGRMIHNLSIKSGFVSDTVAANSLMSMYGRCGRLGDVRNLFDEMPCRNSASWNVLISGNAVSGNSMFDEDVWKLVKQMQMEGVKPDAFTFSSLLPFCGNNNGQPDHGREIHGFIIKDELILESDVHVGSCLIDMYSRCQKVSIARRVFDQMSCKNIVSWTAMISGYVQNEEAEEALTLFREMQMRYGVEPNRVSLVSVLPACSSLAGLMEGKQIHGFAIRKVLHQKVSLSNALIDMYCKCGNLNWARHVFDDDSCCKDAISWSSIIAGYGLHGKGHEAIFLFNKMLQLGFSPDNITSVGVLSACSRSGLVTEGLNVYNSLVMDYGVSPTVEICACVVDMLGRSGQLDQAFDYINSMPVKPGPSVWGALFCASSLHGNSEMRDLAYRSLVRLEPENPSNYVSLSNVHASSGRWDSVAEIRTRMRERGLRKLPGCSWISIDSKIHSFYVADKTHPCSNLIYRMLDDLVLTMKGAGYVPDFENLT</sequence>
<dbReference type="KEGG" id="nnu:104602873"/>
<keyword evidence="3" id="KW-0732">Signal</keyword>
<dbReference type="InterPro" id="IPR002885">
    <property type="entry name" value="PPR_rpt"/>
</dbReference>
<dbReference type="GeneID" id="104602873"/>
<dbReference type="eggNOG" id="KOG4197">
    <property type="taxonomic scope" value="Eukaryota"/>
</dbReference>
<proteinExistence type="predicted"/>
<evidence type="ECO:0000313" key="4">
    <source>
        <dbReference type="Proteomes" id="UP000189703"/>
    </source>
</evidence>
<dbReference type="Pfam" id="PF20431">
    <property type="entry name" value="E_motif"/>
    <property type="match status" value="1"/>
</dbReference>
<dbReference type="PANTHER" id="PTHR47926:SF540">
    <property type="entry name" value="PENTATRICOPEPTIDE REPEAT-CONTAINING PROTEIN"/>
    <property type="match status" value="1"/>
</dbReference>
<evidence type="ECO:0000256" key="1">
    <source>
        <dbReference type="ARBA" id="ARBA00022737"/>
    </source>
</evidence>
<organism evidence="4 5">
    <name type="scientific">Nelumbo nucifera</name>
    <name type="common">Sacred lotus</name>
    <dbReference type="NCBI Taxonomy" id="4432"/>
    <lineage>
        <taxon>Eukaryota</taxon>
        <taxon>Viridiplantae</taxon>
        <taxon>Streptophyta</taxon>
        <taxon>Embryophyta</taxon>
        <taxon>Tracheophyta</taxon>
        <taxon>Spermatophyta</taxon>
        <taxon>Magnoliopsida</taxon>
        <taxon>Proteales</taxon>
        <taxon>Nelumbonaceae</taxon>
        <taxon>Nelumbo</taxon>
    </lineage>
</organism>
<feature type="repeat" description="PPR" evidence="2">
    <location>
        <begin position="205"/>
        <end position="242"/>
    </location>
</feature>
<dbReference type="InterPro" id="IPR046848">
    <property type="entry name" value="E_motif"/>
</dbReference>
<reference evidence="5" key="1">
    <citation type="submission" date="2025-08" db="UniProtKB">
        <authorList>
            <consortium name="RefSeq"/>
        </authorList>
    </citation>
    <scope>IDENTIFICATION</scope>
</reference>
<feature type="repeat" description="PPR" evidence="2">
    <location>
        <begin position="415"/>
        <end position="449"/>
    </location>
</feature>
<dbReference type="PROSITE" id="PS51375">
    <property type="entry name" value="PPR"/>
    <property type="match status" value="6"/>
</dbReference>